<accession>A0AAD3XGI9</accession>
<dbReference type="EMBL" id="BSYO01000004">
    <property type="protein sequence ID" value="GMH03673.1"/>
    <property type="molecule type" value="Genomic_DNA"/>
</dbReference>
<evidence type="ECO:0000256" key="1">
    <source>
        <dbReference type="SAM" id="MobiDB-lite"/>
    </source>
</evidence>
<gene>
    <name evidence="2" type="ORF">Nepgr_005512</name>
</gene>
<evidence type="ECO:0000313" key="2">
    <source>
        <dbReference type="EMBL" id="GMH03673.1"/>
    </source>
</evidence>
<dbReference type="AlphaFoldDB" id="A0AAD3XGI9"/>
<sequence>MSICFGPVDSDFNSLKVWSRHRTPCRILGSNFSSRNLSLLLAISLDEQTYLFPSSVSYDLVKVPMLEVIAPIVDSFERQKPERRANIYPQFSDMKTPSPPLMPAYPTEDEEEKKEEEEKGAGPEKEEPDKPEKQQ</sequence>
<proteinExistence type="predicted"/>
<organism evidence="2 3">
    <name type="scientific">Nepenthes gracilis</name>
    <name type="common">Slender pitcher plant</name>
    <dbReference type="NCBI Taxonomy" id="150966"/>
    <lineage>
        <taxon>Eukaryota</taxon>
        <taxon>Viridiplantae</taxon>
        <taxon>Streptophyta</taxon>
        <taxon>Embryophyta</taxon>
        <taxon>Tracheophyta</taxon>
        <taxon>Spermatophyta</taxon>
        <taxon>Magnoliopsida</taxon>
        <taxon>eudicotyledons</taxon>
        <taxon>Gunneridae</taxon>
        <taxon>Pentapetalae</taxon>
        <taxon>Caryophyllales</taxon>
        <taxon>Nepenthaceae</taxon>
        <taxon>Nepenthes</taxon>
    </lineage>
</organism>
<evidence type="ECO:0000313" key="3">
    <source>
        <dbReference type="Proteomes" id="UP001279734"/>
    </source>
</evidence>
<name>A0AAD3XGI9_NEPGR</name>
<reference evidence="2" key="1">
    <citation type="submission" date="2023-05" db="EMBL/GenBank/DDBJ databases">
        <title>Nepenthes gracilis genome sequencing.</title>
        <authorList>
            <person name="Fukushima K."/>
        </authorList>
    </citation>
    <scope>NUCLEOTIDE SEQUENCE</scope>
    <source>
        <strain evidence="2">SING2019-196</strain>
    </source>
</reference>
<feature type="compositionally biased region" description="Basic and acidic residues" evidence="1">
    <location>
        <begin position="116"/>
        <end position="135"/>
    </location>
</feature>
<protein>
    <submittedName>
        <fullName evidence="2">Uncharacterized protein</fullName>
    </submittedName>
</protein>
<dbReference type="Proteomes" id="UP001279734">
    <property type="component" value="Unassembled WGS sequence"/>
</dbReference>
<dbReference type="PANTHER" id="PTHR35713">
    <property type="entry name" value="ARGININE/SERINE-RICH-LIKE SPLICING FACTOR"/>
    <property type="match status" value="1"/>
</dbReference>
<feature type="region of interest" description="Disordered" evidence="1">
    <location>
        <begin position="83"/>
        <end position="135"/>
    </location>
</feature>
<dbReference type="PANTHER" id="PTHR35713:SF1">
    <property type="entry name" value="ARGININE_SERINE-RICH-LIKE SPLICING FACTOR"/>
    <property type="match status" value="1"/>
</dbReference>
<keyword evidence="3" id="KW-1185">Reference proteome</keyword>
<comment type="caution">
    <text evidence="2">The sequence shown here is derived from an EMBL/GenBank/DDBJ whole genome shotgun (WGS) entry which is preliminary data.</text>
</comment>